<feature type="transmembrane region" description="Helical" evidence="6">
    <location>
        <begin position="97"/>
        <end position="124"/>
    </location>
</feature>
<proteinExistence type="predicted"/>
<dbReference type="PANTHER" id="PTHR42770">
    <property type="entry name" value="AMINO ACID TRANSPORTER-RELATED"/>
    <property type="match status" value="1"/>
</dbReference>
<dbReference type="InterPro" id="IPR002293">
    <property type="entry name" value="AA/rel_permease1"/>
</dbReference>
<feature type="transmembrane region" description="Helical" evidence="6">
    <location>
        <begin position="56"/>
        <end position="76"/>
    </location>
</feature>
<feature type="transmembrane region" description="Helical" evidence="6">
    <location>
        <begin position="209"/>
        <end position="232"/>
    </location>
</feature>
<keyword evidence="4 6" id="KW-1133">Transmembrane helix</keyword>
<feature type="transmembrane region" description="Helical" evidence="6">
    <location>
        <begin position="136"/>
        <end position="156"/>
    </location>
</feature>
<name>A0ABN2I2E5_9ACTN</name>
<evidence type="ECO:0000256" key="3">
    <source>
        <dbReference type="ARBA" id="ARBA00022692"/>
    </source>
</evidence>
<feature type="transmembrane region" description="Helical" evidence="6">
    <location>
        <begin position="244"/>
        <end position="264"/>
    </location>
</feature>
<dbReference type="PANTHER" id="PTHR42770:SF16">
    <property type="entry name" value="AMINO ACID PERMEASE"/>
    <property type="match status" value="1"/>
</dbReference>
<feature type="transmembrane region" description="Helical" evidence="6">
    <location>
        <begin position="299"/>
        <end position="321"/>
    </location>
</feature>
<keyword evidence="2" id="KW-1003">Cell membrane</keyword>
<feature type="transmembrane region" description="Helical" evidence="6">
    <location>
        <begin position="370"/>
        <end position="392"/>
    </location>
</feature>
<organism evidence="7 8">
    <name type="scientific">Fodinicola feengrottensis</name>
    <dbReference type="NCBI Taxonomy" id="435914"/>
    <lineage>
        <taxon>Bacteria</taxon>
        <taxon>Bacillati</taxon>
        <taxon>Actinomycetota</taxon>
        <taxon>Actinomycetes</taxon>
        <taxon>Mycobacteriales</taxon>
        <taxon>Fodinicola</taxon>
    </lineage>
</organism>
<feature type="transmembrane region" description="Helical" evidence="6">
    <location>
        <begin position="168"/>
        <end position="189"/>
    </location>
</feature>
<dbReference type="InterPro" id="IPR050367">
    <property type="entry name" value="APC_superfamily"/>
</dbReference>
<evidence type="ECO:0000313" key="8">
    <source>
        <dbReference type="Proteomes" id="UP001500618"/>
    </source>
</evidence>
<gene>
    <name evidence="7" type="ORF">GCM10009765_53130</name>
</gene>
<evidence type="ECO:0000256" key="2">
    <source>
        <dbReference type="ARBA" id="ARBA00022475"/>
    </source>
</evidence>
<evidence type="ECO:0000256" key="6">
    <source>
        <dbReference type="SAM" id="Phobius"/>
    </source>
</evidence>
<protein>
    <submittedName>
        <fullName evidence="7">APC family permease</fullName>
    </submittedName>
</protein>
<evidence type="ECO:0000256" key="1">
    <source>
        <dbReference type="ARBA" id="ARBA00004651"/>
    </source>
</evidence>
<sequence>MVELQLRHRSPVSGLDRRRLGPLQVIAQSVSAVAPSAAMATSPAMAAVTAGATVTWSYVIATGLALLIGRCIAYFTRRMAVAGSLYSLTAKGLGPSAAFACGCAMLVGYGVLGMGMLTGCAIYLGDLLARLGVPRGPSTVAVAALGVLALGALATVCTLRAVRLSAQVILVVEAVSIGLMLVIFAVLLTGIGPHLDLRPFAISSANLGIVGAGVLPALGAFVGFEAAAALGVEARRPFQTIPRAVQWTAGLAGVLFVAATYTQVVGLSRLPGGLAGQGRPVTALATAQHLPWLSLLLDIGIAASFFACTLATGTALTRVLFSMGRDGIAPHQFGATHPRHRTPRVAIMVAIPVTAAVPAVLLLAGMPAGVLLVTLINIAVFGYLVAYLLVCVSAPVFLRRIGELTVGAVLTAAVIAPVLVAVLVAFTMVTWNGPYPYAFGLLVLAALGWFGWLRLRRPATLSGIGVYDETLAADVLGGTDR</sequence>
<keyword evidence="5 6" id="KW-0472">Membrane</keyword>
<comment type="subcellular location">
    <subcellularLocation>
        <location evidence="1">Cell membrane</location>
        <topology evidence="1">Multi-pass membrane protein</topology>
    </subcellularLocation>
</comment>
<comment type="caution">
    <text evidence="7">The sequence shown here is derived from an EMBL/GenBank/DDBJ whole genome shotgun (WGS) entry which is preliminary data.</text>
</comment>
<dbReference type="Proteomes" id="UP001500618">
    <property type="component" value="Unassembled WGS sequence"/>
</dbReference>
<evidence type="ECO:0000256" key="5">
    <source>
        <dbReference type="ARBA" id="ARBA00023136"/>
    </source>
</evidence>
<keyword evidence="3 6" id="KW-0812">Transmembrane</keyword>
<keyword evidence="8" id="KW-1185">Reference proteome</keyword>
<feature type="transmembrane region" description="Helical" evidence="6">
    <location>
        <begin position="342"/>
        <end position="364"/>
    </location>
</feature>
<dbReference type="Gene3D" id="1.20.1740.10">
    <property type="entry name" value="Amino acid/polyamine transporter I"/>
    <property type="match status" value="1"/>
</dbReference>
<dbReference type="EMBL" id="BAAANY010000020">
    <property type="protein sequence ID" value="GAA1697133.1"/>
    <property type="molecule type" value="Genomic_DNA"/>
</dbReference>
<evidence type="ECO:0000256" key="4">
    <source>
        <dbReference type="ARBA" id="ARBA00022989"/>
    </source>
</evidence>
<dbReference type="Pfam" id="PF13520">
    <property type="entry name" value="AA_permease_2"/>
    <property type="match status" value="1"/>
</dbReference>
<dbReference type="PIRSF" id="PIRSF006060">
    <property type="entry name" value="AA_transporter"/>
    <property type="match status" value="1"/>
</dbReference>
<feature type="transmembrane region" description="Helical" evidence="6">
    <location>
        <begin position="404"/>
        <end position="429"/>
    </location>
</feature>
<reference evidence="7 8" key="1">
    <citation type="journal article" date="2019" name="Int. J. Syst. Evol. Microbiol.">
        <title>The Global Catalogue of Microorganisms (GCM) 10K type strain sequencing project: providing services to taxonomists for standard genome sequencing and annotation.</title>
        <authorList>
            <consortium name="The Broad Institute Genomics Platform"/>
            <consortium name="The Broad Institute Genome Sequencing Center for Infectious Disease"/>
            <person name="Wu L."/>
            <person name="Ma J."/>
        </authorList>
    </citation>
    <scope>NUCLEOTIDE SEQUENCE [LARGE SCALE GENOMIC DNA]</scope>
    <source>
        <strain evidence="7 8">JCM 14718</strain>
    </source>
</reference>
<accession>A0ABN2I2E5</accession>
<feature type="transmembrane region" description="Helical" evidence="6">
    <location>
        <begin position="435"/>
        <end position="453"/>
    </location>
</feature>
<evidence type="ECO:0000313" key="7">
    <source>
        <dbReference type="EMBL" id="GAA1697133.1"/>
    </source>
</evidence>